<dbReference type="AlphaFoldDB" id="A0A914H5P3"/>
<keyword evidence="1" id="KW-1185">Reference proteome</keyword>
<evidence type="ECO:0000313" key="2">
    <source>
        <dbReference type="WBParaSite" id="Gr19_v10_g14232.t4"/>
    </source>
</evidence>
<reference evidence="2" key="1">
    <citation type="submission" date="2022-11" db="UniProtKB">
        <authorList>
            <consortium name="WormBaseParasite"/>
        </authorList>
    </citation>
    <scope>IDENTIFICATION</scope>
</reference>
<proteinExistence type="predicted"/>
<sequence>MQHRTCAFWSDLLRSRCKSDQTKNVTDNNTDSDHESLKMIAETVLMECIDQRNVSVGCLAAEFLFRNGDKHFDAKTATNCPITMSGYLNSLVVKNCNDGTNNNNNNANALCHFLAHILLQFDCRIPLHSLGVLVKIVKAHLHDASVVEQTNTGRLIQLWHQCFYLERGGPNELNKLIAKNMITILQRVGPPPNELFKHLLFRVPHFIRHKYLLMQYLLSDSPLDQVKIKMPNLVGGCFVNLDEPVLLTFFDQLASCLEGRGCQADLADAFHALAIRFLELGKSELLMQLISKTLHSNNGPTRENAIRLWLPKLNTSQQLRQMFVALLDSFRVELHNNLSTIKEEENEASVSAFDQSPPYWDYGSFVDPCVHWTQQQINLWSFVQLFYWTAKNRVPLLHAQMSEDVEIVVNALIYGHKDEIKQIAADSLLLLLQRPKQHLAKTQAEHIIRRFASHFEHLMRAENAKLCNSVNSLIVNLLKFYDQEDNAVILLKCRFQQLLNNCTKNIQSPIFFCPITGNLLQLIERMDDDYCSTNEELQLDVQNFLLKALVYKNDSTVRQRSALIASRIANGCSQFRSELITLFNESAPNLKYGIAHLYRLILCLRVDERDLNLHFVGDEDGLTILFKRIKFEQQNQLANENDAIAHFLSHCVDVNEKLLQIGGSGRPAQCVTVSELHLLFEKCSVEDGENDDDLLFWSDLQRRQLAIYSNGIIQSCSALRWILTKFTNQIDAFAIQKGLRSIWTVLLRSHHKGVLEHCAVRDKINEKTLSILFYGGGQCRNIAFAKILVPIFASLCAKRRTDFVKKLIFAFNLPQNSIMCAFDQTKLQLHQLFLLKQLVSTTKFDLRELRTEIFQFIIQMTRLAMNKGQTERWRLFSMAGNAFAALLNSIFRHFPDIVPLHNFYVVERCFCDNLLNFLRNIRIDLTQKRRSEPSIALLLVPLQRLFVVDDPFETYAPANGFVAEVCLELNLLMRLEPSVLLRRQMEQVITNFKGHPQML</sequence>
<protein>
    <submittedName>
        <fullName evidence="2">Uncharacterized protein</fullName>
    </submittedName>
</protein>
<evidence type="ECO:0000313" key="1">
    <source>
        <dbReference type="Proteomes" id="UP000887572"/>
    </source>
</evidence>
<dbReference type="WBParaSite" id="Gr19_v10_g14232.t4">
    <property type="protein sequence ID" value="Gr19_v10_g14232.t4"/>
    <property type="gene ID" value="Gr19_v10_g14232"/>
</dbReference>
<accession>A0A914H5P3</accession>
<organism evidence="1 2">
    <name type="scientific">Globodera rostochiensis</name>
    <name type="common">Golden nematode worm</name>
    <name type="synonym">Heterodera rostochiensis</name>
    <dbReference type="NCBI Taxonomy" id="31243"/>
    <lineage>
        <taxon>Eukaryota</taxon>
        <taxon>Metazoa</taxon>
        <taxon>Ecdysozoa</taxon>
        <taxon>Nematoda</taxon>
        <taxon>Chromadorea</taxon>
        <taxon>Rhabditida</taxon>
        <taxon>Tylenchina</taxon>
        <taxon>Tylenchomorpha</taxon>
        <taxon>Tylenchoidea</taxon>
        <taxon>Heteroderidae</taxon>
        <taxon>Heteroderinae</taxon>
        <taxon>Globodera</taxon>
    </lineage>
</organism>
<name>A0A914H5P3_GLORO</name>
<dbReference type="Proteomes" id="UP000887572">
    <property type="component" value="Unplaced"/>
</dbReference>